<proteinExistence type="predicted"/>
<sequence length="368" mass="39543">MSELRRALRPSPARAGRRACLSAALAVLAAVVIPSRAQAAPGLDGTRNLGMGGATRASSTGSGAMLANPANMGFTRQFLIDPVYQAQIENNTHGVGIQAMDSLLNPRVAVGLGYVATLGLPNVTFKDDRGGSHELELFHMAHEVGLPIAINAVPGWLAFGVRPKFLQSSLRFVDAQGDPHDAKKQRLAFGLDLAMTISIKQYVNVSVVGQNLVGPAPPATSLKLDPFVVAPDSLSRSQVSLLSDFPRTVAHGLAVFPTRQHGFSINFDGMYDFTSFRHQDKYTRMVFAGGAEYTIKNVVPLRFGGYWDSRGRGRQDDRGFIACGIGFVRDAPKRGIGFDLGFGFSRQVTGPNPETRLAVNLGIRINPQ</sequence>
<evidence type="ECO:0000313" key="2">
    <source>
        <dbReference type="EMBL" id="SFD69833.1"/>
    </source>
</evidence>
<organism evidence="2 3">
    <name type="scientific">Nannocystis exedens</name>
    <dbReference type="NCBI Taxonomy" id="54"/>
    <lineage>
        <taxon>Bacteria</taxon>
        <taxon>Pseudomonadati</taxon>
        <taxon>Myxococcota</taxon>
        <taxon>Polyangia</taxon>
        <taxon>Nannocystales</taxon>
        <taxon>Nannocystaceae</taxon>
        <taxon>Nannocystis</taxon>
    </lineage>
</organism>
<name>A0A1I1UM52_9BACT</name>
<protein>
    <recommendedName>
        <fullName evidence="4">PorV/PorQ family protein</fullName>
    </recommendedName>
</protein>
<gene>
    <name evidence="2" type="ORF">SAMN02745121_01228</name>
</gene>
<keyword evidence="3" id="KW-1185">Reference proteome</keyword>
<keyword evidence="1" id="KW-0732">Signal</keyword>
<reference evidence="3" key="1">
    <citation type="submission" date="2016-10" db="EMBL/GenBank/DDBJ databases">
        <authorList>
            <person name="Varghese N."/>
            <person name="Submissions S."/>
        </authorList>
    </citation>
    <scope>NUCLEOTIDE SEQUENCE [LARGE SCALE GENOMIC DNA]</scope>
    <source>
        <strain evidence="3">ATCC 25963</strain>
    </source>
</reference>
<dbReference type="EMBL" id="FOMX01000003">
    <property type="protein sequence ID" value="SFD69833.1"/>
    <property type="molecule type" value="Genomic_DNA"/>
</dbReference>
<feature type="signal peptide" evidence="1">
    <location>
        <begin position="1"/>
        <end position="39"/>
    </location>
</feature>
<evidence type="ECO:0008006" key="4">
    <source>
        <dbReference type="Google" id="ProtNLM"/>
    </source>
</evidence>
<evidence type="ECO:0000313" key="3">
    <source>
        <dbReference type="Proteomes" id="UP000199400"/>
    </source>
</evidence>
<accession>A0A1I1UM52</accession>
<dbReference type="Proteomes" id="UP000199400">
    <property type="component" value="Unassembled WGS sequence"/>
</dbReference>
<dbReference type="STRING" id="54.SAMN02745121_01228"/>
<feature type="chain" id="PRO_5011560580" description="PorV/PorQ family protein" evidence="1">
    <location>
        <begin position="40"/>
        <end position="368"/>
    </location>
</feature>
<dbReference type="AlphaFoldDB" id="A0A1I1UM52"/>
<dbReference type="Gene3D" id="2.40.160.60">
    <property type="entry name" value="Outer membrane protein transport protein (OMPP1/FadL/TodX)"/>
    <property type="match status" value="1"/>
</dbReference>
<evidence type="ECO:0000256" key="1">
    <source>
        <dbReference type="SAM" id="SignalP"/>
    </source>
</evidence>